<dbReference type="AlphaFoldDB" id="X1FAA7"/>
<name>X1FAA7_9ZZZZ</name>
<accession>X1FAA7</accession>
<dbReference type="EMBL" id="BARU01002544">
    <property type="protein sequence ID" value="GAH29455.1"/>
    <property type="molecule type" value="Genomic_DNA"/>
</dbReference>
<reference evidence="1" key="1">
    <citation type="journal article" date="2014" name="Front. Microbiol.">
        <title>High frequency of phylogenetically diverse reductive dehalogenase-homologous genes in deep subseafloor sedimentary metagenomes.</title>
        <authorList>
            <person name="Kawai M."/>
            <person name="Futagami T."/>
            <person name="Toyoda A."/>
            <person name="Takaki Y."/>
            <person name="Nishi S."/>
            <person name="Hori S."/>
            <person name="Arai W."/>
            <person name="Tsubouchi T."/>
            <person name="Morono Y."/>
            <person name="Uchiyama I."/>
            <person name="Ito T."/>
            <person name="Fujiyama A."/>
            <person name="Inagaki F."/>
            <person name="Takami H."/>
        </authorList>
    </citation>
    <scope>NUCLEOTIDE SEQUENCE</scope>
    <source>
        <strain evidence="1">Expedition CK06-06</strain>
    </source>
</reference>
<protein>
    <submittedName>
        <fullName evidence="1">Uncharacterized protein</fullName>
    </submittedName>
</protein>
<proteinExistence type="predicted"/>
<comment type="caution">
    <text evidence="1">The sequence shown here is derived from an EMBL/GenBank/DDBJ whole genome shotgun (WGS) entry which is preliminary data.</text>
</comment>
<sequence>MNILNGWQIDKDLGVYRIPIRITNPETKLSLVKHCLFDTGFSGYLGLDNETNSVLNLPKIGQGKGITVKGLIEYDNYEGIIEIVDNNQKSLVKIVNIDKTNERSEKEVVPIQDFEIPIIGIKLIRQCSWLILSEKDVIFILK</sequence>
<gene>
    <name evidence="1" type="ORF">S03H2_05959</name>
</gene>
<evidence type="ECO:0000313" key="1">
    <source>
        <dbReference type="EMBL" id="GAH29455.1"/>
    </source>
</evidence>
<organism evidence="1">
    <name type="scientific">marine sediment metagenome</name>
    <dbReference type="NCBI Taxonomy" id="412755"/>
    <lineage>
        <taxon>unclassified sequences</taxon>
        <taxon>metagenomes</taxon>
        <taxon>ecological metagenomes</taxon>
    </lineage>
</organism>